<dbReference type="Proteomes" id="UP001370490">
    <property type="component" value="Unassembled WGS sequence"/>
</dbReference>
<dbReference type="InterPro" id="IPR006121">
    <property type="entry name" value="HMA_dom"/>
</dbReference>
<keyword evidence="2" id="KW-1133">Transmembrane helix</keyword>
<dbReference type="PANTHER" id="PTHR46413:SF1">
    <property type="entry name" value="HEAVY METAL-ASSOCIATED ISOPRENYLATED PLANT PROTEIN 6"/>
    <property type="match status" value="1"/>
</dbReference>
<feature type="transmembrane region" description="Helical" evidence="2">
    <location>
        <begin position="375"/>
        <end position="398"/>
    </location>
</feature>
<dbReference type="GO" id="GO:0046872">
    <property type="term" value="F:metal ion binding"/>
    <property type="evidence" value="ECO:0007669"/>
    <property type="project" value="InterPro"/>
</dbReference>
<dbReference type="Pfam" id="PF00403">
    <property type="entry name" value="HMA"/>
    <property type="match status" value="1"/>
</dbReference>
<dbReference type="SUPFAM" id="SSF55008">
    <property type="entry name" value="HMA, heavy metal-associated domain"/>
    <property type="match status" value="1"/>
</dbReference>
<name>A0AAN8W8J1_9MAGN</name>
<dbReference type="InterPro" id="IPR044594">
    <property type="entry name" value="HIPP01/3/5/6"/>
</dbReference>
<feature type="domain" description="HMA" evidence="3">
    <location>
        <begin position="55"/>
        <end position="121"/>
    </location>
</feature>
<evidence type="ECO:0000256" key="2">
    <source>
        <dbReference type="SAM" id="Phobius"/>
    </source>
</evidence>
<dbReference type="AlphaFoldDB" id="A0AAN8W8J1"/>
<gene>
    <name evidence="4" type="ORF">RJ641_024968</name>
</gene>
<proteinExistence type="predicted"/>
<dbReference type="CDD" id="cd00371">
    <property type="entry name" value="HMA"/>
    <property type="match status" value="1"/>
</dbReference>
<evidence type="ECO:0000313" key="4">
    <source>
        <dbReference type="EMBL" id="KAK6943866.1"/>
    </source>
</evidence>
<keyword evidence="2" id="KW-0812">Transmembrane</keyword>
<dbReference type="Gene3D" id="3.30.70.100">
    <property type="match status" value="1"/>
</dbReference>
<organism evidence="4 5">
    <name type="scientific">Dillenia turbinata</name>
    <dbReference type="NCBI Taxonomy" id="194707"/>
    <lineage>
        <taxon>Eukaryota</taxon>
        <taxon>Viridiplantae</taxon>
        <taxon>Streptophyta</taxon>
        <taxon>Embryophyta</taxon>
        <taxon>Tracheophyta</taxon>
        <taxon>Spermatophyta</taxon>
        <taxon>Magnoliopsida</taxon>
        <taxon>eudicotyledons</taxon>
        <taxon>Gunneridae</taxon>
        <taxon>Pentapetalae</taxon>
        <taxon>Dilleniales</taxon>
        <taxon>Dilleniaceae</taxon>
        <taxon>Dillenia</taxon>
    </lineage>
</organism>
<dbReference type="PANTHER" id="PTHR46413">
    <property type="entry name" value="HEAVY METAL-ASSOCIATED ISOPRENYLATED PLANT PROTEIN 6"/>
    <property type="match status" value="1"/>
</dbReference>
<accession>A0AAN8W8J1</accession>
<comment type="caution">
    <text evidence="4">The sequence shown here is derived from an EMBL/GenBank/DDBJ whole genome shotgun (WGS) entry which is preliminary data.</text>
</comment>
<evidence type="ECO:0000313" key="5">
    <source>
        <dbReference type="Proteomes" id="UP001370490"/>
    </source>
</evidence>
<dbReference type="EMBL" id="JBAMMX010000003">
    <property type="protein sequence ID" value="KAK6943866.1"/>
    <property type="molecule type" value="Genomic_DNA"/>
</dbReference>
<feature type="compositionally biased region" description="Basic and acidic residues" evidence="1">
    <location>
        <begin position="128"/>
        <end position="148"/>
    </location>
</feature>
<dbReference type="PROSITE" id="PS50846">
    <property type="entry name" value="HMA_2"/>
    <property type="match status" value="1"/>
</dbReference>
<sequence length="410" mass="46395">MGSRKEVRPKAGEKRDAFVGCFRRTSGSQGRKYEAKANRPIVGVELHSPGSAEEVRTVVLSMQLHCKGCSKRIKGEILRIPGVNSVEIDAFEDQVTVEGSFFMDDIAFANHLKEKFKRQVRVVTPPKALDHVDDNKDEQPREKEDGKIRGGGSDNNEDGDKEGKQEEEKKKETTKMEIFKDYPGYNDLVIVPNRRQQFHGWYDDLYDQYHCDPYSHASEMFSDENPNACSIMDFGGSMASYCGAKALTPKARTVFLLQILGRASFGVTYSDHLLIKLNFLLILWDLPRPAYGQDYSSYLKILLHDESPNFCSILVLKVLGFDCIKFPVALDLILCYTESNDKRTESDTESNDEMTGNPQKLLIFLSQAGFACLHVSFWATFGKLLSITVFLLINLFALKEDICRSLLLHK</sequence>
<evidence type="ECO:0000259" key="3">
    <source>
        <dbReference type="PROSITE" id="PS50846"/>
    </source>
</evidence>
<protein>
    <submittedName>
        <fullName evidence="4">Heavy metal-associated domain, HMA</fullName>
    </submittedName>
</protein>
<evidence type="ECO:0000256" key="1">
    <source>
        <dbReference type="SAM" id="MobiDB-lite"/>
    </source>
</evidence>
<reference evidence="4 5" key="1">
    <citation type="submission" date="2023-12" db="EMBL/GenBank/DDBJ databases">
        <title>A high-quality genome assembly for Dillenia turbinata (Dilleniales).</title>
        <authorList>
            <person name="Chanderbali A."/>
        </authorList>
    </citation>
    <scope>NUCLEOTIDE SEQUENCE [LARGE SCALE GENOMIC DNA]</scope>
    <source>
        <strain evidence="4">LSX21</strain>
        <tissue evidence="4">Leaf</tissue>
    </source>
</reference>
<keyword evidence="2" id="KW-0472">Membrane</keyword>
<feature type="compositionally biased region" description="Basic and acidic residues" evidence="1">
    <location>
        <begin position="161"/>
        <end position="175"/>
    </location>
</feature>
<dbReference type="InterPro" id="IPR036163">
    <property type="entry name" value="HMA_dom_sf"/>
</dbReference>
<feature type="region of interest" description="Disordered" evidence="1">
    <location>
        <begin position="127"/>
        <end position="175"/>
    </location>
</feature>
<keyword evidence="5" id="KW-1185">Reference proteome</keyword>